<protein>
    <submittedName>
        <fullName evidence="1">Uncharacterized protein</fullName>
    </submittedName>
</protein>
<gene>
    <name evidence="1" type="ORF">LITE_LOCUS13395</name>
</gene>
<keyword evidence="2" id="KW-1185">Reference proteome</keyword>
<dbReference type="Proteomes" id="UP001154282">
    <property type="component" value="Unassembled WGS sequence"/>
</dbReference>
<reference evidence="1" key="1">
    <citation type="submission" date="2022-08" db="EMBL/GenBank/DDBJ databases">
        <authorList>
            <person name="Gutierrez-Valencia J."/>
        </authorList>
    </citation>
    <scope>NUCLEOTIDE SEQUENCE</scope>
</reference>
<comment type="caution">
    <text evidence="1">The sequence shown here is derived from an EMBL/GenBank/DDBJ whole genome shotgun (WGS) entry which is preliminary data.</text>
</comment>
<dbReference type="EMBL" id="CAMGYJ010000004">
    <property type="protein sequence ID" value="CAI0406901.1"/>
    <property type="molecule type" value="Genomic_DNA"/>
</dbReference>
<dbReference type="AlphaFoldDB" id="A0AAV0JEB8"/>
<evidence type="ECO:0000313" key="2">
    <source>
        <dbReference type="Proteomes" id="UP001154282"/>
    </source>
</evidence>
<evidence type="ECO:0000313" key="1">
    <source>
        <dbReference type="EMBL" id="CAI0406901.1"/>
    </source>
</evidence>
<name>A0AAV0JEB8_9ROSI</name>
<sequence length="77" mass="8661">MDDELPLNLNPLIKDKDLIGHCFHSQLVAGCLLHLLALFPFLAACWLPASPQPASCWEWKQCPMRSEGLLEACHLHL</sequence>
<proteinExistence type="predicted"/>
<organism evidence="1 2">
    <name type="scientific">Linum tenue</name>
    <dbReference type="NCBI Taxonomy" id="586396"/>
    <lineage>
        <taxon>Eukaryota</taxon>
        <taxon>Viridiplantae</taxon>
        <taxon>Streptophyta</taxon>
        <taxon>Embryophyta</taxon>
        <taxon>Tracheophyta</taxon>
        <taxon>Spermatophyta</taxon>
        <taxon>Magnoliopsida</taxon>
        <taxon>eudicotyledons</taxon>
        <taxon>Gunneridae</taxon>
        <taxon>Pentapetalae</taxon>
        <taxon>rosids</taxon>
        <taxon>fabids</taxon>
        <taxon>Malpighiales</taxon>
        <taxon>Linaceae</taxon>
        <taxon>Linum</taxon>
    </lineage>
</organism>
<accession>A0AAV0JEB8</accession>